<dbReference type="EMBL" id="FOFV01000007">
    <property type="protein sequence ID" value="SER24194.1"/>
    <property type="molecule type" value="Genomic_DNA"/>
</dbReference>
<dbReference type="PANTHER" id="PTHR30548:SF2">
    <property type="entry name" value="2-HYDROXYACYL-COA DEHYDRATASE,D-COMPONENT"/>
    <property type="match status" value="1"/>
</dbReference>
<dbReference type="STRING" id="65499.SAMN04488000_10786"/>
<dbReference type="AlphaFoldDB" id="A0A1H9MKF9"/>
<name>A0A1H9MKF9_9PSEU</name>
<proteinExistence type="inferred from homology"/>
<gene>
    <name evidence="2" type="ORF">SAMN04488000_10786</name>
</gene>
<dbReference type="Pfam" id="PF06050">
    <property type="entry name" value="HGD-D"/>
    <property type="match status" value="1"/>
</dbReference>
<reference evidence="3" key="1">
    <citation type="submission" date="2016-10" db="EMBL/GenBank/DDBJ databases">
        <authorList>
            <person name="Varghese N."/>
            <person name="Submissions S."/>
        </authorList>
    </citation>
    <scope>NUCLEOTIDE SEQUENCE [LARGE SCALE GENOMIC DNA]</scope>
    <source>
        <strain evidence="3">DSM 44437</strain>
    </source>
</reference>
<evidence type="ECO:0000313" key="2">
    <source>
        <dbReference type="EMBL" id="SER24194.1"/>
    </source>
</evidence>
<protein>
    <submittedName>
        <fullName evidence="2">2-hydroxyglutaryl-CoA dehydratase, D-component</fullName>
    </submittedName>
</protein>
<keyword evidence="3" id="KW-1185">Reference proteome</keyword>
<dbReference type="Proteomes" id="UP000199503">
    <property type="component" value="Unassembled WGS sequence"/>
</dbReference>
<sequence length="415" mass="47625">MAEKLLASATEATRYQREWFQGLHEPVAAGGPLALVNADAPQEIFRAMEIPYVVNQWWASVVAAKQRAPHHLELLRERGYPDHTEQYSSISLASLFDPEPHNAPWGGLPRPTIVLAETVGDGGRKIFDVWGSRPGITYYALESAAENAVPVNWWDLMPHDWEKAVGTARLDLMVSELHNLIRFLETTTGHVFSERALRRVLDLVNEQAEWNRRSRDLIARTTPSPLAVTDSIPSVMIPQWHRGSEWARDAAQRFYEEVEDRVRAGAAVCEDERARLMWIGRGLWFDMDFYRRFEERHGAVFVWSMYLAIAADGYPRYGDDPLRTLAARFASFHDQLYTPPWSSEWYVKEARLHRVDGVVHLVSDDARGSYFTTRALRAAGFPVYELHADNVDTRSFPETAECAMEEWLEREVVRR</sequence>
<accession>A0A1H9MKF9</accession>
<evidence type="ECO:0000313" key="3">
    <source>
        <dbReference type="Proteomes" id="UP000199503"/>
    </source>
</evidence>
<dbReference type="GO" id="GO:0016836">
    <property type="term" value="F:hydro-lyase activity"/>
    <property type="evidence" value="ECO:0007669"/>
    <property type="project" value="UniProtKB-ARBA"/>
</dbReference>
<dbReference type="Gene3D" id="3.40.50.11900">
    <property type="match status" value="1"/>
</dbReference>
<evidence type="ECO:0000256" key="1">
    <source>
        <dbReference type="ARBA" id="ARBA00005806"/>
    </source>
</evidence>
<dbReference type="PANTHER" id="PTHR30548">
    <property type="entry name" value="2-HYDROXYGLUTARYL-COA DEHYDRATASE, D-COMPONENT-RELATED"/>
    <property type="match status" value="1"/>
</dbReference>
<comment type="similarity">
    <text evidence="1">Belongs to the FldB/FldC dehydratase alpha/beta subunit family.</text>
</comment>
<dbReference type="InterPro" id="IPR010327">
    <property type="entry name" value="FldB/FldC_alpha/beta"/>
</dbReference>
<dbReference type="OrthoDB" id="3175226at2"/>
<organism evidence="2 3">
    <name type="scientific">Lentzea albida</name>
    <dbReference type="NCBI Taxonomy" id="65499"/>
    <lineage>
        <taxon>Bacteria</taxon>
        <taxon>Bacillati</taxon>
        <taxon>Actinomycetota</taxon>
        <taxon>Actinomycetes</taxon>
        <taxon>Pseudonocardiales</taxon>
        <taxon>Pseudonocardiaceae</taxon>
        <taxon>Lentzea</taxon>
    </lineage>
</organism>
<dbReference type="RefSeq" id="WP_089917917.1">
    <property type="nucleotide sequence ID" value="NZ_FOFV01000007.1"/>
</dbReference>